<name>A0AC61N5U5_9FIRM</name>
<evidence type="ECO:0000313" key="1">
    <source>
        <dbReference type="EMBL" id="QUC68655.1"/>
    </source>
</evidence>
<reference evidence="1" key="1">
    <citation type="submission" date="2021-01" db="EMBL/GenBank/DDBJ databases">
        <title>Complete genome sequence of Clostridiales bacterium R-7.</title>
        <authorList>
            <person name="Mahoney-Kurpe S.C."/>
            <person name="Palevich N."/>
            <person name="Koike S."/>
            <person name="Moon C.D."/>
            <person name="Attwood G.T."/>
        </authorList>
    </citation>
    <scope>NUCLEOTIDE SEQUENCE</scope>
    <source>
        <strain evidence="1">R-7</strain>
    </source>
</reference>
<sequence>MNDYYVYILTNDRNTRFYIGVTNNLSRRVYEHKNELLDGFTKLYHIHKLVYFEACHDIEDAIRREKQLKNWRREKKIALIERMNPRWKDFGEEI</sequence>
<protein>
    <submittedName>
        <fullName evidence="1">GIY-YIG nuclease family protein</fullName>
    </submittedName>
</protein>
<gene>
    <name evidence="1" type="ORF">JYE49_10360</name>
</gene>
<evidence type="ECO:0000313" key="2">
    <source>
        <dbReference type="Proteomes" id="UP000682782"/>
    </source>
</evidence>
<accession>A0AC61N5U5</accession>
<proteinExistence type="predicted"/>
<organism evidence="1 2">
    <name type="scientific">Aristaeella hokkaidonensis</name>
    <dbReference type="NCBI Taxonomy" id="3046382"/>
    <lineage>
        <taxon>Bacteria</taxon>
        <taxon>Bacillati</taxon>
        <taxon>Bacillota</taxon>
        <taxon>Clostridia</taxon>
        <taxon>Eubacteriales</taxon>
        <taxon>Aristaeellaceae</taxon>
        <taxon>Aristaeella</taxon>
    </lineage>
</organism>
<dbReference type="Proteomes" id="UP000682782">
    <property type="component" value="Chromosome"/>
</dbReference>
<dbReference type="EMBL" id="CP068393">
    <property type="protein sequence ID" value="QUC68655.1"/>
    <property type="molecule type" value="Genomic_DNA"/>
</dbReference>
<keyword evidence="2" id="KW-1185">Reference proteome</keyword>